<evidence type="ECO:0000256" key="1">
    <source>
        <dbReference type="SAM" id="MobiDB-lite"/>
    </source>
</evidence>
<organism evidence="2 3">
    <name type="scientific">Leptolyngbya boryana NIES-2135</name>
    <dbReference type="NCBI Taxonomy" id="1973484"/>
    <lineage>
        <taxon>Bacteria</taxon>
        <taxon>Bacillati</taxon>
        <taxon>Cyanobacteriota</taxon>
        <taxon>Cyanophyceae</taxon>
        <taxon>Leptolyngbyales</taxon>
        <taxon>Leptolyngbyaceae</taxon>
        <taxon>Leptolyngbya group</taxon>
        <taxon>Leptolyngbya</taxon>
    </lineage>
</organism>
<keyword evidence="2" id="KW-0614">Plasmid</keyword>
<dbReference type="AlphaFoldDB" id="A0A1Z4JSX7"/>
<feature type="region of interest" description="Disordered" evidence="1">
    <location>
        <begin position="130"/>
        <end position="155"/>
    </location>
</feature>
<geneLocation type="plasmid" evidence="2">
    <name>plasmid2</name>
</geneLocation>
<accession>A0A1Z4JSX7</accession>
<evidence type="ECO:0000313" key="3">
    <source>
        <dbReference type="Proteomes" id="UP000217895"/>
    </source>
</evidence>
<name>A0A1Z4JSX7_LEPBY</name>
<proteinExistence type="predicted"/>
<feature type="compositionally biased region" description="Polar residues" evidence="1">
    <location>
        <begin position="145"/>
        <end position="155"/>
    </location>
</feature>
<dbReference type="EMBL" id="AP018205">
    <property type="protein sequence ID" value="BAY59851.1"/>
    <property type="molecule type" value="Genomic_DNA"/>
</dbReference>
<evidence type="ECO:0000313" key="2">
    <source>
        <dbReference type="EMBL" id="BAY59851.1"/>
    </source>
</evidence>
<gene>
    <name evidence="2" type="ORF">NIES2135_67280</name>
</gene>
<protein>
    <submittedName>
        <fullName evidence="2">Uncharacterized protein</fullName>
    </submittedName>
</protein>
<sequence>MPLSSDDLSSIHSDAQNVGVEMAQAGTQLLRDGVEAYARLRNQPLSLKIETTAPDRTVALPYEYYQRGLQGSRIQIDLGASQRALNHHSPAIVQRMLTNSPQVQAIAQNQGSAAAQTYISLVIQRAEANQYRQHSGLSPAERTIQRQPSQKPPQR</sequence>
<reference evidence="2 3" key="1">
    <citation type="submission" date="2017-06" db="EMBL/GenBank/DDBJ databases">
        <title>Genome sequencing of cyanobaciteial culture collection at National Institute for Environmental Studies (NIES).</title>
        <authorList>
            <person name="Hirose Y."/>
            <person name="Shimura Y."/>
            <person name="Fujisawa T."/>
            <person name="Nakamura Y."/>
            <person name="Kawachi M."/>
        </authorList>
    </citation>
    <scope>NUCLEOTIDE SEQUENCE [LARGE SCALE GENOMIC DNA]</scope>
    <source>
        <strain evidence="2 3">NIES-2135</strain>
        <plasmid evidence="3">Plasmid Plasmid2 dna</plasmid>
    </source>
</reference>
<keyword evidence="3" id="KW-1185">Reference proteome</keyword>
<dbReference type="Proteomes" id="UP000217895">
    <property type="component" value="Plasmid Plasmid2 dna"/>
</dbReference>